<dbReference type="PROSITE" id="PS00061">
    <property type="entry name" value="ADH_SHORT"/>
    <property type="match status" value="1"/>
</dbReference>
<evidence type="ECO:0000259" key="3">
    <source>
        <dbReference type="SMART" id="SM00822"/>
    </source>
</evidence>
<comment type="caution">
    <text evidence="4">The sequence shown here is derived from an EMBL/GenBank/DDBJ whole genome shotgun (WGS) entry which is preliminary data.</text>
</comment>
<proteinExistence type="inferred from homology"/>
<dbReference type="PRINTS" id="PR00080">
    <property type="entry name" value="SDRFAMILY"/>
</dbReference>
<name>A0A1F5PMG0_9BACT</name>
<dbReference type="PRINTS" id="PR00081">
    <property type="entry name" value="GDHRDH"/>
</dbReference>
<dbReference type="InterPro" id="IPR057326">
    <property type="entry name" value="KR_dom"/>
</dbReference>
<accession>A0A1F5PMG0</accession>
<evidence type="ECO:0000256" key="2">
    <source>
        <dbReference type="ARBA" id="ARBA00023002"/>
    </source>
</evidence>
<dbReference type="FunFam" id="3.40.50.720:FF:000084">
    <property type="entry name" value="Short-chain dehydrogenase reductase"/>
    <property type="match status" value="1"/>
</dbReference>
<dbReference type="SMART" id="SM00822">
    <property type="entry name" value="PKS_KR"/>
    <property type="match status" value="1"/>
</dbReference>
<gene>
    <name evidence="4" type="ORF">A3E29_01635</name>
</gene>
<dbReference type="InterPro" id="IPR002347">
    <property type="entry name" value="SDR_fam"/>
</dbReference>
<dbReference type="AlphaFoldDB" id="A0A1F5PMG0"/>
<dbReference type="Pfam" id="PF13561">
    <property type="entry name" value="adh_short_C2"/>
    <property type="match status" value="1"/>
</dbReference>
<dbReference type="SUPFAM" id="SSF51735">
    <property type="entry name" value="NAD(P)-binding Rossmann-fold domains"/>
    <property type="match status" value="1"/>
</dbReference>
<keyword evidence="2" id="KW-0560">Oxidoreductase</keyword>
<dbReference type="EMBL" id="MFEY01000003">
    <property type="protein sequence ID" value="OGE90852.1"/>
    <property type="molecule type" value="Genomic_DNA"/>
</dbReference>
<dbReference type="PANTHER" id="PTHR42760:SF133">
    <property type="entry name" value="3-OXOACYL-[ACYL-CARRIER-PROTEIN] REDUCTASE"/>
    <property type="match status" value="1"/>
</dbReference>
<dbReference type="InterPro" id="IPR036291">
    <property type="entry name" value="NAD(P)-bd_dom_sf"/>
</dbReference>
<comment type="similarity">
    <text evidence="1">Belongs to the short-chain dehydrogenases/reductases (SDR) family.</text>
</comment>
<sequence length="242" mass="25678">MLKGKTILITGSSSGIGAATAKLAKQYGASVILHGRTDDDKLRALALELGCEYIFCDVADKAAVDKAVAGILQKISRIDALVNCAGIAPRPSFMESTDEVWLDVFKVNVLGTVHFCQSVIPEMQKVKSGRIVNVASIRAYIGTSGKPVYSASKAAIVNLTAVLAKEFAPDIYVNAVSPGYTNTPISKNWDEKVRKQVNTALVGRIGQPEEIAEAILFLASDRASFITGQAIIVDGGYSISGK</sequence>
<dbReference type="Gene3D" id="3.40.50.720">
    <property type="entry name" value="NAD(P)-binding Rossmann-like Domain"/>
    <property type="match status" value="1"/>
</dbReference>
<organism evidence="4 5">
    <name type="scientific">Candidatus Doudnabacteria bacterium RIFCSPHIGHO2_12_FULL_48_16</name>
    <dbReference type="NCBI Taxonomy" id="1817838"/>
    <lineage>
        <taxon>Bacteria</taxon>
        <taxon>Candidatus Doudnaibacteriota</taxon>
    </lineage>
</organism>
<dbReference type="GO" id="GO:0016616">
    <property type="term" value="F:oxidoreductase activity, acting on the CH-OH group of donors, NAD or NADP as acceptor"/>
    <property type="evidence" value="ECO:0007669"/>
    <property type="project" value="TreeGrafter"/>
</dbReference>
<evidence type="ECO:0000313" key="5">
    <source>
        <dbReference type="Proteomes" id="UP000177682"/>
    </source>
</evidence>
<reference evidence="4 5" key="1">
    <citation type="journal article" date="2016" name="Nat. Commun.">
        <title>Thousands of microbial genomes shed light on interconnected biogeochemical processes in an aquifer system.</title>
        <authorList>
            <person name="Anantharaman K."/>
            <person name="Brown C.T."/>
            <person name="Hug L.A."/>
            <person name="Sharon I."/>
            <person name="Castelle C.J."/>
            <person name="Probst A.J."/>
            <person name="Thomas B.C."/>
            <person name="Singh A."/>
            <person name="Wilkins M.J."/>
            <person name="Karaoz U."/>
            <person name="Brodie E.L."/>
            <person name="Williams K.H."/>
            <person name="Hubbard S.S."/>
            <person name="Banfield J.F."/>
        </authorList>
    </citation>
    <scope>NUCLEOTIDE SEQUENCE [LARGE SCALE GENOMIC DNA]</scope>
</reference>
<dbReference type="CDD" id="cd05233">
    <property type="entry name" value="SDR_c"/>
    <property type="match status" value="1"/>
</dbReference>
<dbReference type="PANTHER" id="PTHR42760">
    <property type="entry name" value="SHORT-CHAIN DEHYDROGENASES/REDUCTASES FAMILY MEMBER"/>
    <property type="match status" value="1"/>
</dbReference>
<protein>
    <recommendedName>
        <fullName evidence="3">Ketoreductase domain-containing protein</fullName>
    </recommendedName>
</protein>
<dbReference type="Proteomes" id="UP000177682">
    <property type="component" value="Unassembled WGS sequence"/>
</dbReference>
<dbReference type="InterPro" id="IPR020904">
    <property type="entry name" value="Sc_DH/Rdtase_CS"/>
</dbReference>
<evidence type="ECO:0000256" key="1">
    <source>
        <dbReference type="ARBA" id="ARBA00006484"/>
    </source>
</evidence>
<evidence type="ECO:0000313" key="4">
    <source>
        <dbReference type="EMBL" id="OGE90852.1"/>
    </source>
</evidence>
<feature type="domain" description="Ketoreductase" evidence="3">
    <location>
        <begin position="5"/>
        <end position="192"/>
    </location>
</feature>